<evidence type="ECO:0000313" key="3">
    <source>
        <dbReference type="Proteomes" id="UP001597112"/>
    </source>
</evidence>
<feature type="transmembrane region" description="Helical" evidence="1">
    <location>
        <begin position="43"/>
        <end position="62"/>
    </location>
</feature>
<keyword evidence="3" id="KW-1185">Reference proteome</keyword>
<feature type="transmembrane region" description="Helical" evidence="1">
    <location>
        <begin position="74"/>
        <end position="93"/>
    </location>
</feature>
<name>A0ABW3K968_9BACT</name>
<dbReference type="RefSeq" id="WP_377581595.1">
    <property type="nucleotide sequence ID" value="NZ_JBHTKA010000007.1"/>
</dbReference>
<feature type="transmembrane region" description="Helical" evidence="1">
    <location>
        <begin position="14"/>
        <end position="37"/>
    </location>
</feature>
<keyword evidence="1" id="KW-1133">Transmembrane helix</keyword>
<keyword evidence="1" id="KW-0812">Transmembrane</keyword>
<protein>
    <recommendedName>
        <fullName evidence="4">AI-2E family transporter</fullName>
    </recommendedName>
</protein>
<evidence type="ECO:0000313" key="2">
    <source>
        <dbReference type="EMBL" id="MFD1001577.1"/>
    </source>
</evidence>
<keyword evidence="1" id="KW-0472">Membrane</keyword>
<evidence type="ECO:0000256" key="1">
    <source>
        <dbReference type="SAM" id="Phobius"/>
    </source>
</evidence>
<accession>A0ABW3K968</accession>
<gene>
    <name evidence="2" type="ORF">ACFQ21_19765</name>
</gene>
<organism evidence="2 3">
    <name type="scientific">Ohtaekwangia kribbensis</name>
    <dbReference type="NCBI Taxonomy" id="688913"/>
    <lineage>
        <taxon>Bacteria</taxon>
        <taxon>Pseudomonadati</taxon>
        <taxon>Bacteroidota</taxon>
        <taxon>Cytophagia</taxon>
        <taxon>Cytophagales</taxon>
        <taxon>Fulvivirgaceae</taxon>
        <taxon>Ohtaekwangia</taxon>
    </lineage>
</organism>
<dbReference type="EMBL" id="JBHTKA010000007">
    <property type="protein sequence ID" value="MFD1001577.1"/>
    <property type="molecule type" value="Genomic_DNA"/>
</dbReference>
<reference evidence="3" key="1">
    <citation type="journal article" date="2019" name="Int. J. Syst. Evol. Microbiol.">
        <title>The Global Catalogue of Microorganisms (GCM) 10K type strain sequencing project: providing services to taxonomists for standard genome sequencing and annotation.</title>
        <authorList>
            <consortium name="The Broad Institute Genomics Platform"/>
            <consortium name="The Broad Institute Genome Sequencing Center for Infectious Disease"/>
            <person name="Wu L."/>
            <person name="Ma J."/>
        </authorList>
    </citation>
    <scope>NUCLEOTIDE SEQUENCE [LARGE SCALE GENOMIC DNA]</scope>
    <source>
        <strain evidence="3">CCUG 58938</strain>
    </source>
</reference>
<sequence>MNNKTEVAMSRNSIILNSISLLFGVVFFAIGVINTFWGNDPGFGVFIVLLSLVYFPPITAMIKEKTGRSVPRIIKILLGVFILWAALGVGELFDKIDLMMADL</sequence>
<dbReference type="Proteomes" id="UP001597112">
    <property type="component" value="Unassembled WGS sequence"/>
</dbReference>
<proteinExistence type="predicted"/>
<comment type="caution">
    <text evidence="2">The sequence shown here is derived from an EMBL/GenBank/DDBJ whole genome shotgun (WGS) entry which is preliminary data.</text>
</comment>
<evidence type="ECO:0008006" key="4">
    <source>
        <dbReference type="Google" id="ProtNLM"/>
    </source>
</evidence>